<dbReference type="GO" id="GO:0000209">
    <property type="term" value="P:protein polyubiquitination"/>
    <property type="evidence" value="ECO:0007669"/>
    <property type="project" value="TreeGrafter"/>
</dbReference>
<dbReference type="EMBL" id="UYWY01019348">
    <property type="protein sequence ID" value="VDM36437.1"/>
    <property type="molecule type" value="Genomic_DNA"/>
</dbReference>
<dbReference type="CDD" id="cd18070">
    <property type="entry name" value="DEXQc_SHPRH"/>
    <property type="match status" value="1"/>
</dbReference>
<dbReference type="InterPro" id="IPR049730">
    <property type="entry name" value="SNF2/RAD54-like_C"/>
</dbReference>
<dbReference type="PANTHER" id="PTHR45865:SF1">
    <property type="entry name" value="E3 UBIQUITIN-PROTEIN LIGASE SHPRH"/>
    <property type="match status" value="1"/>
</dbReference>
<keyword evidence="2" id="KW-0378">Hydrolase</keyword>
<evidence type="ECO:0000313" key="9">
    <source>
        <dbReference type="WBParaSite" id="TCNE_0000534201-mRNA-1"/>
    </source>
</evidence>
<dbReference type="SUPFAM" id="SSF57850">
    <property type="entry name" value="RING/U-box"/>
    <property type="match status" value="1"/>
</dbReference>
<proteinExistence type="predicted"/>
<dbReference type="Gene3D" id="3.30.40.10">
    <property type="entry name" value="Zinc/RING finger domain, C3HC4 (zinc finger)"/>
    <property type="match status" value="1"/>
</dbReference>
<dbReference type="GO" id="GO:0005634">
    <property type="term" value="C:nucleus"/>
    <property type="evidence" value="ECO:0007669"/>
    <property type="project" value="TreeGrafter"/>
</dbReference>
<dbReference type="GO" id="GO:0061630">
    <property type="term" value="F:ubiquitin protein ligase activity"/>
    <property type="evidence" value="ECO:0007669"/>
    <property type="project" value="TreeGrafter"/>
</dbReference>
<protein>
    <submittedName>
        <fullName evidence="9">E3 ubiquitin-protein ligase SHPRH</fullName>
    </submittedName>
</protein>
<accession>A0A183UA22</accession>
<dbReference type="PANTHER" id="PTHR45865">
    <property type="entry name" value="E3 UBIQUITIN-PROTEIN LIGASE SHPRH FAMILY MEMBER"/>
    <property type="match status" value="1"/>
</dbReference>
<dbReference type="GO" id="GO:0006974">
    <property type="term" value="P:DNA damage response"/>
    <property type="evidence" value="ECO:0007669"/>
    <property type="project" value="TreeGrafter"/>
</dbReference>
<dbReference type="InterPro" id="IPR014001">
    <property type="entry name" value="Helicase_ATP-bd"/>
</dbReference>
<evidence type="ECO:0000256" key="3">
    <source>
        <dbReference type="ARBA" id="ARBA00022833"/>
    </source>
</evidence>
<dbReference type="PROSITE" id="PS51194">
    <property type="entry name" value="HELICASE_CTER"/>
    <property type="match status" value="1"/>
</dbReference>
<evidence type="ECO:0000256" key="2">
    <source>
        <dbReference type="ARBA" id="ARBA00022801"/>
    </source>
</evidence>
<dbReference type="InterPro" id="IPR013083">
    <property type="entry name" value="Znf_RING/FYVE/PHD"/>
</dbReference>
<dbReference type="InterPro" id="IPR001841">
    <property type="entry name" value="Znf_RING"/>
</dbReference>
<dbReference type="Pfam" id="PF00271">
    <property type="entry name" value="Helicase_C"/>
    <property type="match status" value="1"/>
</dbReference>
<dbReference type="SMART" id="SM00487">
    <property type="entry name" value="DEXDc"/>
    <property type="match status" value="1"/>
</dbReference>
<dbReference type="Gene3D" id="3.40.50.300">
    <property type="entry name" value="P-loop containing nucleotide triphosphate hydrolases"/>
    <property type="match status" value="1"/>
</dbReference>
<dbReference type="InterPro" id="IPR027417">
    <property type="entry name" value="P-loop_NTPase"/>
</dbReference>
<dbReference type="GO" id="GO:0016787">
    <property type="term" value="F:hydrolase activity"/>
    <property type="evidence" value="ECO:0007669"/>
    <property type="project" value="UniProtKB-KW"/>
</dbReference>
<feature type="domain" description="RING-type" evidence="5">
    <location>
        <begin position="1166"/>
        <end position="1211"/>
    </location>
</feature>
<dbReference type="WBParaSite" id="TCNE_0000534201-mRNA-1">
    <property type="protein sequence ID" value="TCNE_0000534201-mRNA-1"/>
    <property type="gene ID" value="TCNE_0000534201"/>
</dbReference>
<reference evidence="9" key="1">
    <citation type="submission" date="2016-06" db="UniProtKB">
        <authorList>
            <consortium name="WormBaseParasite"/>
        </authorList>
    </citation>
    <scope>IDENTIFICATION</scope>
</reference>
<dbReference type="InterPro" id="IPR001650">
    <property type="entry name" value="Helicase_C-like"/>
</dbReference>
<keyword evidence="1 4" id="KW-0479">Metal-binding</keyword>
<feature type="domain" description="Helicase C-terminal" evidence="6">
    <location>
        <begin position="1248"/>
        <end position="1401"/>
    </location>
</feature>
<dbReference type="SMART" id="SM00184">
    <property type="entry name" value="RING"/>
    <property type="match status" value="1"/>
</dbReference>
<evidence type="ECO:0000259" key="6">
    <source>
        <dbReference type="PROSITE" id="PS51194"/>
    </source>
</evidence>
<dbReference type="PROSITE" id="PS50089">
    <property type="entry name" value="ZF_RING_2"/>
    <property type="match status" value="1"/>
</dbReference>
<dbReference type="InterPro" id="IPR052583">
    <property type="entry name" value="ATP-helicase/E3_Ub-Ligase"/>
</dbReference>
<dbReference type="Proteomes" id="UP000050794">
    <property type="component" value="Unassembled WGS sequence"/>
</dbReference>
<evidence type="ECO:0000256" key="4">
    <source>
        <dbReference type="PROSITE-ProRule" id="PRU00175"/>
    </source>
</evidence>
<evidence type="ECO:0000256" key="1">
    <source>
        <dbReference type="ARBA" id="ARBA00022771"/>
    </source>
</evidence>
<reference evidence="7 8" key="2">
    <citation type="submission" date="2018-11" db="EMBL/GenBank/DDBJ databases">
        <authorList>
            <consortium name="Pathogen Informatics"/>
        </authorList>
    </citation>
    <scope>NUCLEOTIDE SEQUENCE [LARGE SCALE GENOMIC DNA]</scope>
</reference>
<dbReference type="InterPro" id="IPR038718">
    <property type="entry name" value="SNF2-like_sf"/>
</dbReference>
<sequence>MVRQKTAPTRMSAAAFDVSSVAAAQLNAQQDAQTQSESIFVNGRCTAHSVVTLAFRFQCYWKSVSGSVHCQIGSVKMQITNVRREISSSEGFAEKTRICCCYCKACKVIQIRGYNSSAFKKRRQEDFFEAYIDGEEFFQLVDAIRCTVSFFSIAFYRIESTIEVHIYLLTSVLNDPSVSSSHLMWINKIIAHFFPQQVQTIDAKHILKPRKKEDCKGFLRLLSHLRPACKEWKLRTSSIVPILRPYQVDAVRFMISREMEPQLDYSSKNFFVQVPTNPPFYFAVYTSAFFNSIPDPFKVPPGGILADEMGLGKTVELLGLIMSHQRGETPSIDRNPIAMRAVVDTILEEVVSTVVAGLDGCLPLSCTRKKRSWHLYFNELEDEPKKKRKRTIGPLASITCLTCGVLCSQAKVFWDRFDSSAVPFNCPNCIQKQENKKPIKATLVIAPQTICHQWYEEVKRHVRDDVKVDMYNGVAVEGYKHPEYLCTRDIVICSYETLAAEVHFIETNEKLASLRRPKYLIAPTPLLAVEWWRICIDEAQVIESGASVVSEMCWRLKAVNRWCITGTPITDTVESEIPIIYNCETRKLEIGCMISDLYGLLSFIGVEPYCYRNWWHGALWLPYENGCCDPLVDLFSKIFWRNTKDDVIDQIAPPARGSEVTVLHFSPLEEQLYRETLANRLHRPSAVTSASYFDDMPIYELHGKVFDTIMEPLQQIRAFIVQPGLRFAKAKQRITSEEAMLEELFRITTLQIEESQRSILLYYNSLAGLDWLTGDLNGAARHYEKTLAALKLLEGTNEKLTLTEKRGPFRKLRSDRLQVVHAMNSLIDLMEEGVEVNNIDMETAHAKLKEAEDGYTEQAVTNLHAAYEALNELKPQYGRIKEYMDQSIGWITEAMTTVERLSLSHLFFDVIRGALDNNGRNDFPVHRMLGVSLICVQRWDEVVACVRKTVELMKGILAIKILDSSSKGLEAIIGCHYKQSEAPKKNCDLCMFNKQLNLFESLMFFGAPPKKKQSDDDEETVEGTAGAKKASSLEIVLRAVRALMLRSIEHFDRRLVDAAKETESLIDIFKTILQTGKDLYGACEDFAARTDELRQCKLRLKYASKAIIDQYGGIKDLPKDYIIDGSVSDLRQTQSQAVEAENLTQTRLVAKLRYISSLRSTQLTDCPICLNRLEDNWLVFPCAHCLCTACFAVFSRFTVSVSSIMKCPVCRSSTTRGSITFVQSRGPSRALHFLDSPSVVVKGNASVKLDAIIRRLLSIHLHDPRAKTLVFTSLTSVIPTICGLLEENNIPYRNFSTGRRQMTLAEFRLNPKIQVLVMPINQGARGLNLTVANNIIFVEPQLDASQLAQAVGRIDRIGQTRRMMVHHFVVYGSIEEHIHHRITDPQNTEWTFGALKSLLCE</sequence>
<dbReference type="CDD" id="cd18793">
    <property type="entry name" value="SF2_C_SNF"/>
    <property type="match status" value="1"/>
</dbReference>
<keyword evidence="1 4" id="KW-0863">Zinc-finger</keyword>
<dbReference type="GO" id="GO:0005524">
    <property type="term" value="F:ATP binding"/>
    <property type="evidence" value="ECO:0007669"/>
    <property type="project" value="InterPro"/>
</dbReference>
<dbReference type="SUPFAM" id="SSF52540">
    <property type="entry name" value="P-loop containing nucleoside triphosphate hydrolases"/>
    <property type="match status" value="2"/>
</dbReference>
<keyword evidence="8" id="KW-1185">Reference proteome</keyword>
<name>A0A183UA22_TOXCA</name>
<dbReference type="GO" id="GO:0008270">
    <property type="term" value="F:zinc ion binding"/>
    <property type="evidence" value="ECO:0007669"/>
    <property type="project" value="UniProtKB-KW"/>
</dbReference>
<evidence type="ECO:0000313" key="7">
    <source>
        <dbReference type="EMBL" id="VDM36437.1"/>
    </source>
</evidence>
<dbReference type="Pfam" id="PF00176">
    <property type="entry name" value="SNF2-rel_dom"/>
    <property type="match status" value="1"/>
</dbReference>
<dbReference type="Gene3D" id="3.40.50.10810">
    <property type="entry name" value="Tandem AAA-ATPase domain"/>
    <property type="match status" value="2"/>
</dbReference>
<evidence type="ECO:0000259" key="5">
    <source>
        <dbReference type="PROSITE" id="PS50089"/>
    </source>
</evidence>
<gene>
    <name evidence="7" type="ORF">TCNE_LOCUS5342</name>
</gene>
<evidence type="ECO:0000313" key="8">
    <source>
        <dbReference type="Proteomes" id="UP000050794"/>
    </source>
</evidence>
<organism evidence="8 9">
    <name type="scientific">Toxocara canis</name>
    <name type="common">Canine roundworm</name>
    <dbReference type="NCBI Taxonomy" id="6265"/>
    <lineage>
        <taxon>Eukaryota</taxon>
        <taxon>Metazoa</taxon>
        <taxon>Ecdysozoa</taxon>
        <taxon>Nematoda</taxon>
        <taxon>Chromadorea</taxon>
        <taxon>Rhabditida</taxon>
        <taxon>Spirurina</taxon>
        <taxon>Ascaridomorpha</taxon>
        <taxon>Ascaridoidea</taxon>
        <taxon>Toxocaridae</taxon>
        <taxon>Toxocara</taxon>
    </lineage>
</organism>
<keyword evidence="3" id="KW-0862">Zinc</keyword>
<dbReference type="InterPro" id="IPR000330">
    <property type="entry name" value="SNF2_N"/>
</dbReference>